<keyword evidence="1" id="KW-0812">Transmembrane</keyword>
<dbReference type="EMBL" id="JACORU010000010">
    <property type="protein sequence ID" value="MBC5767376.1"/>
    <property type="molecule type" value="Genomic_DNA"/>
</dbReference>
<feature type="domain" description="Phosphatidic acid phosphatase type 2/haloperoxidase" evidence="2">
    <location>
        <begin position="81"/>
        <end position="196"/>
    </location>
</feature>
<dbReference type="CDD" id="cd03392">
    <property type="entry name" value="PAP2_like_2"/>
    <property type="match status" value="1"/>
</dbReference>
<keyword evidence="4" id="KW-1185">Reference proteome</keyword>
<name>A0A923S4E0_9BURK</name>
<proteinExistence type="predicted"/>
<feature type="transmembrane region" description="Helical" evidence="1">
    <location>
        <begin position="125"/>
        <end position="143"/>
    </location>
</feature>
<keyword evidence="1" id="KW-0472">Membrane</keyword>
<dbReference type="PANTHER" id="PTHR14969">
    <property type="entry name" value="SPHINGOSINE-1-PHOSPHATE PHOSPHOHYDROLASE"/>
    <property type="match status" value="1"/>
</dbReference>
<dbReference type="SMART" id="SM00014">
    <property type="entry name" value="acidPPc"/>
    <property type="match status" value="1"/>
</dbReference>
<feature type="transmembrane region" description="Helical" evidence="1">
    <location>
        <begin position="155"/>
        <end position="173"/>
    </location>
</feature>
<dbReference type="Gene3D" id="1.20.144.10">
    <property type="entry name" value="Phosphatidic acid phosphatase type 2/haloperoxidase"/>
    <property type="match status" value="2"/>
</dbReference>
<evidence type="ECO:0000259" key="2">
    <source>
        <dbReference type="SMART" id="SM00014"/>
    </source>
</evidence>
<comment type="caution">
    <text evidence="3">The sequence shown here is derived from an EMBL/GenBank/DDBJ whole genome shotgun (WGS) entry which is preliminary data.</text>
</comment>
<dbReference type="Pfam" id="PF01569">
    <property type="entry name" value="PAP2"/>
    <property type="match status" value="1"/>
</dbReference>
<feature type="transmembrane region" description="Helical" evidence="1">
    <location>
        <begin position="83"/>
        <end position="105"/>
    </location>
</feature>
<sequence>MTTRLPVIAAAVLFALLLADLLAGGPVTMQVDPAVLRWMTEHRTEGLTLFMLAISEVHSTVGIDIMLAIAAVALVLHRRRWRLALWLVASVQGAMLLNVGVKLLLARQRPAADSALVHLATFSFPSGHAVASTVWWGCVAIVLRTAPALHGRAWLVAWPAAAVLVTCLSRVYLGAHYPSDVVAGMCEGLVWLALCERARARWVA</sequence>
<dbReference type="InterPro" id="IPR000326">
    <property type="entry name" value="PAP2/HPO"/>
</dbReference>
<protein>
    <submittedName>
        <fullName evidence="3">Phosphatase PAP2 family protein</fullName>
    </submittedName>
</protein>
<accession>A0A923S4E0</accession>
<gene>
    <name evidence="3" type="ORF">H8R02_23120</name>
</gene>
<dbReference type="SUPFAM" id="SSF48317">
    <property type="entry name" value="Acid phosphatase/Vanadium-dependent haloperoxidase"/>
    <property type="match status" value="1"/>
</dbReference>
<evidence type="ECO:0000313" key="3">
    <source>
        <dbReference type="EMBL" id="MBC5767376.1"/>
    </source>
</evidence>
<dbReference type="InterPro" id="IPR036938">
    <property type="entry name" value="PAP2/HPO_sf"/>
</dbReference>
<feature type="transmembrane region" description="Helical" evidence="1">
    <location>
        <begin position="47"/>
        <end position="76"/>
    </location>
</feature>
<organism evidence="3 4">
    <name type="scientific">Ramlibacter albus</name>
    <dbReference type="NCBI Taxonomy" id="2079448"/>
    <lineage>
        <taxon>Bacteria</taxon>
        <taxon>Pseudomonadati</taxon>
        <taxon>Pseudomonadota</taxon>
        <taxon>Betaproteobacteria</taxon>
        <taxon>Burkholderiales</taxon>
        <taxon>Comamonadaceae</taxon>
        <taxon>Ramlibacter</taxon>
    </lineage>
</organism>
<evidence type="ECO:0000313" key="4">
    <source>
        <dbReference type="Proteomes" id="UP000596827"/>
    </source>
</evidence>
<dbReference type="Proteomes" id="UP000596827">
    <property type="component" value="Unassembled WGS sequence"/>
</dbReference>
<reference evidence="3" key="1">
    <citation type="submission" date="2020-08" db="EMBL/GenBank/DDBJ databases">
        <title>Ramlibacter sp. GTP1 16S ribosomal RNA gene genome sequencing and assembly.</title>
        <authorList>
            <person name="Kang M."/>
        </authorList>
    </citation>
    <scope>NUCLEOTIDE SEQUENCE</scope>
    <source>
        <strain evidence="3">GTP1</strain>
    </source>
</reference>
<keyword evidence="1" id="KW-1133">Transmembrane helix</keyword>
<evidence type="ECO:0000256" key="1">
    <source>
        <dbReference type="SAM" id="Phobius"/>
    </source>
</evidence>
<dbReference type="AlphaFoldDB" id="A0A923S4E0"/>
<dbReference type="RefSeq" id="WP_187083862.1">
    <property type="nucleotide sequence ID" value="NZ_JACORU010000010.1"/>
</dbReference>
<dbReference type="PANTHER" id="PTHR14969:SF13">
    <property type="entry name" value="AT30094P"/>
    <property type="match status" value="1"/>
</dbReference>